<keyword evidence="4" id="KW-1185">Reference proteome</keyword>
<dbReference type="AlphaFoldDB" id="A0A6G9YEB7"/>
<dbReference type="Gene3D" id="3.30.9.10">
    <property type="entry name" value="D-Amino Acid Oxidase, subunit A, domain 2"/>
    <property type="match status" value="1"/>
</dbReference>
<accession>A0A6G9YEB7</accession>
<name>A0A6G9YEB7_9NOCA</name>
<dbReference type="PANTHER" id="PTHR13847:SF287">
    <property type="entry name" value="FAD-DEPENDENT OXIDOREDUCTASE DOMAIN-CONTAINING PROTEIN 1"/>
    <property type="match status" value="1"/>
</dbReference>
<dbReference type="GO" id="GO:0005737">
    <property type="term" value="C:cytoplasm"/>
    <property type="evidence" value="ECO:0007669"/>
    <property type="project" value="TreeGrafter"/>
</dbReference>
<dbReference type="EMBL" id="CP046172">
    <property type="protein sequence ID" value="QIS11625.1"/>
    <property type="molecule type" value="Genomic_DNA"/>
</dbReference>
<feature type="domain" description="FAD dependent oxidoreductase" evidence="2">
    <location>
        <begin position="3"/>
        <end position="349"/>
    </location>
</feature>
<evidence type="ECO:0000313" key="3">
    <source>
        <dbReference type="EMBL" id="QIS11625.1"/>
    </source>
</evidence>
<dbReference type="GO" id="GO:0032981">
    <property type="term" value="P:mitochondrial respiratory chain complex I assembly"/>
    <property type="evidence" value="ECO:0007669"/>
    <property type="project" value="TreeGrafter"/>
</dbReference>
<reference evidence="3 4" key="1">
    <citation type="journal article" date="2019" name="ACS Chem. Biol.">
        <title>Identification and Mobilization of a Cryptic Antibiotic Biosynthesis Gene Locus from a Human-Pathogenic Nocardia Isolate.</title>
        <authorList>
            <person name="Herisse M."/>
            <person name="Ishida K."/>
            <person name="Porter J.L."/>
            <person name="Howden B."/>
            <person name="Hertweck C."/>
            <person name="Stinear T.P."/>
            <person name="Pidot S.J."/>
        </authorList>
    </citation>
    <scope>NUCLEOTIDE SEQUENCE [LARGE SCALE GENOMIC DNA]</scope>
    <source>
        <strain evidence="3 4">AUSMDU00012717</strain>
    </source>
</reference>
<dbReference type="InterPro" id="IPR036188">
    <property type="entry name" value="FAD/NAD-bd_sf"/>
</dbReference>
<dbReference type="InterPro" id="IPR006076">
    <property type="entry name" value="FAD-dep_OxRdtase"/>
</dbReference>
<evidence type="ECO:0000259" key="2">
    <source>
        <dbReference type="Pfam" id="PF01266"/>
    </source>
</evidence>
<sequence length="380" mass="41212">MIDVLIAGGGIIGCATAVQLLRAEPSLRVLVVEPDPSYRHAATPRASGGVRQLFSLPEHIALTQYTLTVVADWREFVGAGAPELHWRPNGYLFIAGPDHADRLAAAHARQLDNGVRADWLTPAGLAARFPALEIRDLAGAVHSPDDGWLDPWAMLSGLRAAAQRLGAEFQRERVCDFIVRDGVVRAARLVSGPRAAEVFIDAAGCWAAELAAGVGMPVPVEPMRRWEHQIETPVDLSDLPFVKDPAGLAVRPQGDGLSTGLVDFAQFGDDGGRGYFQRVVWPALAHRLPALDRLRLRATTTGHYDQNRLDGSMILGANPRGPANFLLACGFSGHGLMHALGVGRALTELVRHGEFRTLDLSRFGYQRVLDNRPYAETSIR</sequence>
<protein>
    <submittedName>
        <fullName evidence="3">FAD-dependent oxidoreductase</fullName>
    </submittedName>
</protein>
<dbReference type="Pfam" id="PF01266">
    <property type="entry name" value="DAO"/>
    <property type="match status" value="1"/>
</dbReference>
<keyword evidence="1" id="KW-0560">Oxidoreductase</keyword>
<dbReference type="SUPFAM" id="SSF51905">
    <property type="entry name" value="FAD/NAD(P)-binding domain"/>
    <property type="match status" value="1"/>
</dbReference>
<dbReference type="PANTHER" id="PTHR13847">
    <property type="entry name" value="SARCOSINE DEHYDROGENASE-RELATED"/>
    <property type="match status" value="1"/>
</dbReference>
<evidence type="ECO:0000256" key="1">
    <source>
        <dbReference type="ARBA" id="ARBA00023002"/>
    </source>
</evidence>
<organism evidence="3 4">
    <name type="scientific">Nocardia arthritidis</name>
    <dbReference type="NCBI Taxonomy" id="228602"/>
    <lineage>
        <taxon>Bacteria</taxon>
        <taxon>Bacillati</taxon>
        <taxon>Actinomycetota</taxon>
        <taxon>Actinomycetes</taxon>
        <taxon>Mycobacteriales</taxon>
        <taxon>Nocardiaceae</taxon>
        <taxon>Nocardia</taxon>
    </lineage>
</organism>
<dbReference type="GO" id="GO:0016491">
    <property type="term" value="F:oxidoreductase activity"/>
    <property type="evidence" value="ECO:0007669"/>
    <property type="project" value="UniProtKB-KW"/>
</dbReference>
<gene>
    <name evidence="3" type="ORF">F5544_18770</name>
</gene>
<evidence type="ECO:0000313" key="4">
    <source>
        <dbReference type="Proteomes" id="UP000503540"/>
    </source>
</evidence>
<dbReference type="RefSeq" id="WP_167474409.1">
    <property type="nucleotide sequence ID" value="NZ_CP046172.1"/>
</dbReference>
<dbReference type="Proteomes" id="UP000503540">
    <property type="component" value="Chromosome"/>
</dbReference>
<dbReference type="Gene3D" id="3.50.50.60">
    <property type="entry name" value="FAD/NAD(P)-binding domain"/>
    <property type="match status" value="1"/>
</dbReference>
<dbReference type="KEGG" id="nah:F5544_18770"/>
<proteinExistence type="predicted"/>